<evidence type="ECO:0000256" key="2">
    <source>
        <dbReference type="ARBA" id="ARBA00010145"/>
    </source>
</evidence>
<evidence type="ECO:0000256" key="1">
    <source>
        <dbReference type="ARBA" id="ARBA00004651"/>
    </source>
</evidence>
<keyword evidence="5 8" id="KW-0812">Transmembrane</keyword>
<dbReference type="RefSeq" id="WP_229591444.1">
    <property type="nucleotide sequence ID" value="NZ_AP024485.1"/>
</dbReference>
<keyword evidence="3" id="KW-0813">Transport</keyword>
<dbReference type="PANTHER" id="PTHR36838:SF3">
    <property type="entry name" value="TRANSPORTER AUXIN EFFLUX CARRIER EC FAMILY"/>
    <property type="match status" value="1"/>
</dbReference>
<feature type="transmembrane region" description="Helical" evidence="8">
    <location>
        <begin position="6"/>
        <end position="25"/>
    </location>
</feature>
<comment type="subcellular location">
    <subcellularLocation>
        <location evidence="1">Cell membrane</location>
        <topology evidence="1">Multi-pass membrane protein</topology>
    </subcellularLocation>
</comment>
<feature type="transmembrane region" description="Helical" evidence="8">
    <location>
        <begin position="136"/>
        <end position="154"/>
    </location>
</feature>
<keyword evidence="7 8" id="KW-0472">Membrane</keyword>
<keyword evidence="6 8" id="KW-1133">Transmembrane helix</keyword>
<feature type="transmembrane region" description="Helical" evidence="8">
    <location>
        <begin position="64"/>
        <end position="86"/>
    </location>
</feature>
<comment type="similarity">
    <text evidence="2">Belongs to the auxin efflux carrier (TC 2.A.69) family.</text>
</comment>
<dbReference type="InterPro" id="IPR038770">
    <property type="entry name" value="Na+/solute_symporter_sf"/>
</dbReference>
<evidence type="ECO:0000256" key="6">
    <source>
        <dbReference type="ARBA" id="ARBA00022989"/>
    </source>
</evidence>
<organism evidence="9 10">
    <name type="scientific">Pseudodesulfovibrio sediminis</name>
    <dbReference type="NCBI Taxonomy" id="2810563"/>
    <lineage>
        <taxon>Bacteria</taxon>
        <taxon>Pseudomonadati</taxon>
        <taxon>Thermodesulfobacteriota</taxon>
        <taxon>Desulfovibrionia</taxon>
        <taxon>Desulfovibrionales</taxon>
        <taxon>Desulfovibrionaceae</taxon>
    </lineage>
</organism>
<feature type="transmembrane region" description="Helical" evidence="8">
    <location>
        <begin position="98"/>
        <end position="116"/>
    </location>
</feature>
<evidence type="ECO:0000313" key="10">
    <source>
        <dbReference type="Proteomes" id="UP001053296"/>
    </source>
</evidence>
<sequence>MPITGRLVASIAVLLGLICLASFFRHKGFLKDEHAGVFAKLVTHCTLPALIFVSLAHTKIVWSQAWLALIMFVAELFALTLGWIAARVLRLDRPATGAMILVSGFGSSSLLGYALISQVFPGNLAAMTEAVMVSEIGVGPALFTLGTMIAIYYGRETASPDARIRAALAFFKSPIFVSVVAGLAWSTFKLPVDGPVVGTVVQALKAAGTANTLMVTLLVGVLLKFENIRSVVVVGAAVALNKLILKPVIIWLPTSFMTFHHWEVHVLVLEAAMPSALLTVALSRSYGCDAGLASRMVFLTTTLSVLTIPLMFGMLR</sequence>
<protein>
    <submittedName>
        <fullName evidence="9">Transporter</fullName>
    </submittedName>
</protein>
<gene>
    <name evidence="9" type="ORF">PSDVSF_27140</name>
</gene>
<reference evidence="9" key="1">
    <citation type="journal article" date="2022" name="Arch. Microbiol.">
        <title>Pseudodesulfovibrio sediminis sp. nov., a mesophilic and neutrophilic sulfate-reducing bacterium isolated from sediment of a brackish lake.</title>
        <authorList>
            <person name="Takahashi A."/>
            <person name="Kojima H."/>
            <person name="Watanabe M."/>
            <person name="Fukui M."/>
        </authorList>
    </citation>
    <scope>NUCLEOTIDE SEQUENCE</scope>
    <source>
        <strain evidence="9">SF6</strain>
    </source>
</reference>
<evidence type="ECO:0000313" key="9">
    <source>
        <dbReference type="EMBL" id="BCS89472.1"/>
    </source>
</evidence>
<evidence type="ECO:0000256" key="8">
    <source>
        <dbReference type="SAM" id="Phobius"/>
    </source>
</evidence>
<evidence type="ECO:0000256" key="5">
    <source>
        <dbReference type="ARBA" id="ARBA00022692"/>
    </source>
</evidence>
<dbReference type="Gene3D" id="1.20.1530.20">
    <property type="match status" value="1"/>
</dbReference>
<dbReference type="EMBL" id="AP024485">
    <property type="protein sequence ID" value="BCS89472.1"/>
    <property type="molecule type" value="Genomic_DNA"/>
</dbReference>
<feature type="transmembrane region" description="Helical" evidence="8">
    <location>
        <begin position="264"/>
        <end position="284"/>
    </location>
</feature>
<keyword evidence="10" id="KW-1185">Reference proteome</keyword>
<dbReference type="InterPro" id="IPR004776">
    <property type="entry name" value="Mem_transp_PIN-like"/>
</dbReference>
<accession>A0ABN6ET11</accession>
<evidence type="ECO:0000256" key="3">
    <source>
        <dbReference type="ARBA" id="ARBA00022448"/>
    </source>
</evidence>
<dbReference type="PANTHER" id="PTHR36838">
    <property type="entry name" value="AUXIN EFFLUX CARRIER FAMILY PROTEIN"/>
    <property type="match status" value="1"/>
</dbReference>
<feature type="transmembrane region" description="Helical" evidence="8">
    <location>
        <begin position="200"/>
        <end position="223"/>
    </location>
</feature>
<dbReference type="Pfam" id="PF03547">
    <property type="entry name" value="Mem_trans"/>
    <property type="match status" value="1"/>
</dbReference>
<evidence type="ECO:0000256" key="4">
    <source>
        <dbReference type="ARBA" id="ARBA00022475"/>
    </source>
</evidence>
<feature type="transmembrane region" description="Helical" evidence="8">
    <location>
        <begin position="230"/>
        <end position="252"/>
    </location>
</feature>
<feature type="transmembrane region" description="Helical" evidence="8">
    <location>
        <begin position="296"/>
        <end position="315"/>
    </location>
</feature>
<name>A0ABN6ET11_9BACT</name>
<evidence type="ECO:0000256" key="7">
    <source>
        <dbReference type="ARBA" id="ARBA00023136"/>
    </source>
</evidence>
<feature type="transmembrane region" description="Helical" evidence="8">
    <location>
        <begin position="166"/>
        <end position="188"/>
    </location>
</feature>
<dbReference type="Proteomes" id="UP001053296">
    <property type="component" value="Chromosome"/>
</dbReference>
<proteinExistence type="inferred from homology"/>
<keyword evidence="4" id="KW-1003">Cell membrane</keyword>